<dbReference type="SMART" id="SM00241">
    <property type="entry name" value="ZP"/>
    <property type="match status" value="1"/>
</dbReference>
<protein>
    <recommendedName>
        <fullName evidence="6">ZP domain-containing protein</fullName>
    </recommendedName>
</protein>
<dbReference type="Proteomes" id="UP001479290">
    <property type="component" value="Unassembled WGS sequence"/>
</dbReference>
<feature type="transmembrane region" description="Helical" evidence="4">
    <location>
        <begin position="934"/>
        <end position="954"/>
    </location>
</feature>
<keyword evidence="8" id="KW-1185">Reference proteome</keyword>
<evidence type="ECO:0000256" key="5">
    <source>
        <dbReference type="SAM" id="SignalP"/>
    </source>
</evidence>
<feature type="region of interest" description="Disordered" evidence="3">
    <location>
        <begin position="891"/>
        <end position="911"/>
    </location>
</feature>
<evidence type="ECO:0000256" key="2">
    <source>
        <dbReference type="ARBA" id="ARBA00023157"/>
    </source>
</evidence>
<organism evidence="7 8">
    <name type="scientific">Culter alburnus</name>
    <name type="common">Topmouth culter</name>
    <dbReference type="NCBI Taxonomy" id="194366"/>
    <lineage>
        <taxon>Eukaryota</taxon>
        <taxon>Metazoa</taxon>
        <taxon>Chordata</taxon>
        <taxon>Craniata</taxon>
        <taxon>Vertebrata</taxon>
        <taxon>Euteleostomi</taxon>
        <taxon>Actinopterygii</taxon>
        <taxon>Neopterygii</taxon>
        <taxon>Teleostei</taxon>
        <taxon>Ostariophysi</taxon>
        <taxon>Cypriniformes</taxon>
        <taxon>Xenocyprididae</taxon>
        <taxon>Xenocypridinae</taxon>
        <taxon>Culter</taxon>
    </lineage>
</organism>
<name>A0AAW1ZF73_CULAL</name>
<evidence type="ECO:0000256" key="3">
    <source>
        <dbReference type="SAM" id="MobiDB-lite"/>
    </source>
</evidence>
<dbReference type="Pfam" id="PF23344">
    <property type="entry name" value="ZP-N"/>
    <property type="match status" value="1"/>
</dbReference>
<evidence type="ECO:0000259" key="6">
    <source>
        <dbReference type="PROSITE" id="PS51034"/>
    </source>
</evidence>
<dbReference type="PROSITE" id="PS51034">
    <property type="entry name" value="ZP_2"/>
    <property type="match status" value="1"/>
</dbReference>
<comment type="caution">
    <text evidence="7">The sequence shown here is derived from an EMBL/GenBank/DDBJ whole genome shotgun (WGS) entry which is preliminary data.</text>
</comment>
<keyword evidence="4" id="KW-1133">Transmembrane helix</keyword>
<dbReference type="InterPro" id="IPR042235">
    <property type="entry name" value="ZP-C_dom"/>
</dbReference>
<feature type="domain" description="ZP" evidence="6">
    <location>
        <begin position="642"/>
        <end position="887"/>
    </location>
</feature>
<reference evidence="7 8" key="1">
    <citation type="submission" date="2024-05" db="EMBL/GenBank/DDBJ databases">
        <title>A high-quality chromosomal-level genome assembly of Topmouth culter (Culter alburnus).</title>
        <authorList>
            <person name="Zhao H."/>
        </authorList>
    </citation>
    <scope>NUCLEOTIDE SEQUENCE [LARGE SCALE GENOMIC DNA]</scope>
    <source>
        <strain evidence="7">CATC2023</strain>
        <tissue evidence="7">Muscle</tissue>
    </source>
</reference>
<accession>A0AAW1ZF73</accession>
<proteinExistence type="predicted"/>
<keyword evidence="4" id="KW-0812">Transmembrane</keyword>
<feature type="chain" id="PRO_5043396724" description="ZP domain-containing protein" evidence="5">
    <location>
        <begin position="20"/>
        <end position="971"/>
    </location>
</feature>
<feature type="signal peptide" evidence="5">
    <location>
        <begin position="1"/>
        <end position="19"/>
    </location>
</feature>
<dbReference type="InterPro" id="IPR001507">
    <property type="entry name" value="ZP_dom"/>
</dbReference>
<dbReference type="Gene3D" id="2.60.40.4100">
    <property type="entry name" value="Zona pellucida, ZP-C domain"/>
    <property type="match status" value="1"/>
</dbReference>
<keyword evidence="4" id="KW-0472">Membrane</keyword>
<dbReference type="Gene3D" id="2.60.40.3210">
    <property type="entry name" value="Zona pellucida, ZP-N domain"/>
    <property type="match status" value="1"/>
</dbReference>
<dbReference type="AlphaFoldDB" id="A0AAW1ZF73"/>
<evidence type="ECO:0000256" key="4">
    <source>
        <dbReference type="SAM" id="Phobius"/>
    </source>
</evidence>
<sequence length="971" mass="111689">MMSSALLLNLLLLVSIASAGHHYGGSMTFSPKGANADGSMRVEFRIKQTYDQCGYNWWYCVSGNCGNEYTNARGQIDSSSNGRSAYTNSWCQMETVVTRNIYGNTPFDLQDYSCCWVPTVNNLGSWFFQTHIDLGIRADTNQPNRSPLTTILQLLRVPQNCPRTYHLMAYDPDGDQVRCRYGNQPQVECATCDQPSGFNVNQDACTLDYSYTYNRGVYGFELILEDFPRKHTTLAYTDGSSSYRCSLNGRYRRSIGSTAYPWYYQQSTTNVPWWQQSTSSASPWWWWQQQQQQSTTDPPTTTPWWWWQQQQSTTDPPTTTPWWWQQQSSTTTPSSWWWWWQQQQSSTTPPTTTQQWWQQQSSTTTASSWWWWWQQQQSTTTPPTTTPWWWWHQQQSTTTPPTTTPWWWWHQQQSTTTPPTTTPWWWWHQQQSTTTPPTTTPWWWWHQQQSTTTPPTTTPWWWWHQQQSTTTPPITSQWWWWLQTTTTTTTTSSPQQYTTTIGSHQRSYEPFSKIPLQFSLLVDSAAPSCTEGHYIPHFVSPTPRNGEEIQATPLRELEIRVKAVAAYSTVSDVIISGPLNITKHALSTGEYAIRWTPTRNDLGDHFPVCFIAESMSGSSIYQSEMRCVIVTVGHQTVDANVICTGTNIVIEIEQLHSVGLHKDYLRLNDPACTLDSNGTHVLANFSLNACGTMIEEDDQYIIFKNEIFSTDDPNSIITRKHEVEIEFSCRFEKKNNISLEFTARRHTTTITERGFGTLTYSFGLFRTANYYQEIDVIAYPAEYELGEMIYMQIESQSSINNTELFVESCVATPFNDPNYQTSYTIIQDGCILDETVEFYTSHQPMVRFGLQAFQFIGMHEQVFISCSVILCEANNPNTRCSQGCVNSTVAPPSHHHRKREAPIQTGSHLVSQGPLRLKRSVEGEVSSSVLNLNLVFIAGCLLAAIGMVCGVLIYKTRRPEVKYQPLQTNDI</sequence>
<dbReference type="InterPro" id="IPR055355">
    <property type="entry name" value="ZP-C"/>
</dbReference>
<gene>
    <name evidence="7" type="ORF">ABG768_010795</name>
</gene>
<evidence type="ECO:0000313" key="8">
    <source>
        <dbReference type="Proteomes" id="UP001479290"/>
    </source>
</evidence>
<keyword evidence="2" id="KW-1015">Disulfide bond</keyword>
<keyword evidence="1 5" id="KW-0732">Signal</keyword>
<dbReference type="PANTHER" id="PTHR14002">
    <property type="entry name" value="ENDOGLIN/TGF-BETA RECEPTOR TYPE III"/>
    <property type="match status" value="1"/>
</dbReference>
<dbReference type="Pfam" id="PF00100">
    <property type="entry name" value="Zona_pellucida"/>
    <property type="match status" value="1"/>
</dbReference>
<dbReference type="InterPro" id="IPR055356">
    <property type="entry name" value="ZP-N"/>
</dbReference>
<dbReference type="EMBL" id="JAWDJR010000018">
    <property type="protein sequence ID" value="KAK9958690.1"/>
    <property type="molecule type" value="Genomic_DNA"/>
</dbReference>
<evidence type="ECO:0000313" key="7">
    <source>
        <dbReference type="EMBL" id="KAK9958690.1"/>
    </source>
</evidence>
<dbReference type="PANTHER" id="PTHR14002:SF59">
    <property type="entry name" value="CUB AND ZONA PELLUCIDA-LIKE DOMAIN-CONTAINING PROTEIN 1-RELATED"/>
    <property type="match status" value="1"/>
</dbReference>
<evidence type="ECO:0000256" key="1">
    <source>
        <dbReference type="ARBA" id="ARBA00022729"/>
    </source>
</evidence>